<gene>
    <name evidence="9" type="ORF">BDV96DRAFT_492371</name>
</gene>
<dbReference type="EMBL" id="ML977322">
    <property type="protein sequence ID" value="KAF2115960.1"/>
    <property type="molecule type" value="Genomic_DNA"/>
</dbReference>
<proteinExistence type="inferred from homology"/>
<reference evidence="9" key="1">
    <citation type="journal article" date="2020" name="Stud. Mycol.">
        <title>101 Dothideomycetes genomes: a test case for predicting lifestyles and emergence of pathogens.</title>
        <authorList>
            <person name="Haridas S."/>
            <person name="Albert R."/>
            <person name="Binder M."/>
            <person name="Bloem J."/>
            <person name="Labutti K."/>
            <person name="Salamov A."/>
            <person name="Andreopoulos B."/>
            <person name="Baker S."/>
            <person name="Barry K."/>
            <person name="Bills G."/>
            <person name="Bluhm B."/>
            <person name="Cannon C."/>
            <person name="Castanera R."/>
            <person name="Culley D."/>
            <person name="Daum C."/>
            <person name="Ezra D."/>
            <person name="Gonzalez J."/>
            <person name="Henrissat B."/>
            <person name="Kuo A."/>
            <person name="Liang C."/>
            <person name="Lipzen A."/>
            <person name="Lutzoni F."/>
            <person name="Magnuson J."/>
            <person name="Mondo S."/>
            <person name="Nolan M."/>
            <person name="Ohm R."/>
            <person name="Pangilinan J."/>
            <person name="Park H.-J."/>
            <person name="Ramirez L."/>
            <person name="Alfaro M."/>
            <person name="Sun H."/>
            <person name="Tritt A."/>
            <person name="Yoshinaga Y."/>
            <person name="Zwiers L.-H."/>
            <person name="Turgeon B."/>
            <person name="Goodwin S."/>
            <person name="Spatafora J."/>
            <person name="Crous P."/>
            <person name="Grigoriev I."/>
        </authorList>
    </citation>
    <scope>NUCLEOTIDE SEQUENCE</scope>
    <source>
        <strain evidence="9">CBS 627.86</strain>
    </source>
</reference>
<dbReference type="PANTHER" id="PTHR33048:SF129">
    <property type="entry name" value="INTEGRAL MEMBRANE PROTEIN-RELATED"/>
    <property type="match status" value="1"/>
</dbReference>
<evidence type="ECO:0000259" key="8">
    <source>
        <dbReference type="Pfam" id="PF20684"/>
    </source>
</evidence>
<feature type="transmembrane region" description="Helical" evidence="7">
    <location>
        <begin position="169"/>
        <end position="195"/>
    </location>
</feature>
<evidence type="ECO:0000313" key="9">
    <source>
        <dbReference type="EMBL" id="KAF2115960.1"/>
    </source>
</evidence>
<evidence type="ECO:0000256" key="2">
    <source>
        <dbReference type="ARBA" id="ARBA00022692"/>
    </source>
</evidence>
<feature type="region of interest" description="Disordered" evidence="6">
    <location>
        <begin position="294"/>
        <end position="338"/>
    </location>
</feature>
<sequence>MNGPPPPDTNYGPIYLGVIGVFTVLATGLCGARMISRCRPKVNLRVDDWLILIATILSVAIFFISIPMVVYGWGHHSAYIAFSRQINVFKCSFGIQVIWILAVALVRLSIAVSLLRLSPERIWKYTLWTIFAVQVIIYLGHVLFQFFNCKPLRASWEPVYDIRCWDRKYVLIFGWVANSILVLIDVLLAVMPIHLIRTLHRSRREKILISCLMALGLLAAAIAAYRMSITNSTFAGDLLSSTVMMSMWSELEVLLGIMAACSAPLKAPAERLLKRMGLLASRMEMTRPSFVLSLQDREPSRSSETDRLDSAHTGGESIEKLKTGNRGVSTVEIERGVP</sequence>
<feature type="domain" description="Rhodopsin" evidence="8">
    <location>
        <begin position="32"/>
        <end position="269"/>
    </location>
</feature>
<evidence type="ECO:0000256" key="7">
    <source>
        <dbReference type="SAM" id="Phobius"/>
    </source>
</evidence>
<dbReference type="AlphaFoldDB" id="A0A6A5Z943"/>
<comment type="similarity">
    <text evidence="5">Belongs to the SAT4 family.</text>
</comment>
<comment type="subcellular location">
    <subcellularLocation>
        <location evidence="1">Membrane</location>
        <topology evidence="1">Multi-pass membrane protein</topology>
    </subcellularLocation>
</comment>
<evidence type="ECO:0000256" key="6">
    <source>
        <dbReference type="SAM" id="MobiDB-lite"/>
    </source>
</evidence>
<dbReference type="PANTHER" id="PTHR33048">
    <property type="entry name" value="PTH11-LIKE INTEGRAL MEMBRANE PROTEIN (AFU_ORTHOLOGUE AFUA_5G11245)"/>
    <property type="match status" value="1"/>
</dbReference>
<dbReference type="InterPro" id="IPR052337">
    <property type="entry name" value="SAT4-like"/>
</dbReference>
<evidence type="ECO:0000256" key="4">
    <source>
        <dbReference type="ARBA" id="ARBA00023136"/>
    </source>
</evidence>
<dbReference type="InterPro" id="IPR049326">
    <property type="entry name" value="Rhodopsin_dom_fungi"/>
</dbReference>
<feature type="transmembrane region" description="Helical" evidence="7">
    <location>
        <begin position="93"/>
        <end position="115"/>
    </location>
</feature>
<keyword evidence="2 7" id="KW-0812">Transmembrane</keyword>
<feature type="transmembrane region" description="Helical" evidence="7">
    <location>
        <begin position="48"/>
        <end position="73"/>
    </location>
</feature>
<keyword evidence="3 7" id="KW-1133">Transmembrane helix</keyword>
<evidence type="ECO:0000256" key="1">
    <source>
        <dbReference type="ARBA" id="ARBA00004141"/>
    </source>
</evidence>
<feature type="transmembrane region" description="Helical" evidence="7">
    <location>
        <begin position="127"/>
        <end position="147"/>
    </location>
</feature>
<keyword evidence="4 7" id="KW-0472">Membrane</keyword>
<organism evidence="9 10">
    <name type="scientific">Lophiotrema nucula</name>
    <dbReference type="NCBI Taxonomy" id="690887"/>
    <lineage>
        <taxon>Eukaryota</taxon>
        <taxon>Fungi</taxon>
        <taxon>Dikarya</taxon>
        <taxon>Ascomycota</taxon>
        <taxon>Pezizomycotina</taxon>
        <taxon>Dothideomycetes</taxon>
        <taxon>Pleosporomycetidae</taxon>
        <taxon>Pleosporales</taxon>
        <taxon>Lophiotremataceae</taxon>
        <taxon>Lophiotrema</taxon>
    </lineage>
</organism>
<feature type="transmembrane region" description="Helical" evidence="7">
    <location>
        <begin position="14"/>
        <end position="36"/>
    </location>
</feature>
<name>A0A6A5Z943_9PLEO</name>
<feature type="compositionally biased region" description="Basic and acidic residues" evidence="6">
    <location>
        <begin position="295"/>
        <end position="310"/>
    </location>
</feature>
<evidence type="ECO:0000313" key="10">
    <source>
        <dbReference type="Proteomes" id="UP000799770"/>
    </source>
</evidence>
<dbReference type="GO" id="GO:0016020">
    <property type="term" value="C:membrane"/>
    <property type="evidence" value="ECO:0007669"/>
    <property type="project" value="UniProtKB-SubCell"/>
</dbReference>
<protein>
    <recommendedName>
        <fullName evidence="8">Rhodopsin domain-containing protein</fullName>
    </recommendedName>
</protein>
<feature type="transmembrane region" description="Helical" evidence="7">
    <location>
        <begin position="245"/>
        <end position="265"/>
    </location>
</feature>
<accession>A0A6A5Z943</accession>
<dbReference type="OrthoDB" id="5278984at2759"/>
<keyword evidence="10" id="KW-1185">Reference proteome</keyword>
<evidence type="ECO:0000256" key="5">
    <source>
        <dbReference type="ARBA" id="ARBA00038359"/>
    </source>
</evidence>
<evidence type="ECO:0000256" key="3">
    <source>
        <dbReference type="ARBA" id="ARBA00022989"/>
    </source>
</evidence>
<dbReference type="Pfam" id="PF20684">
    <property type="entry name" value="Fung_rhodopsin"/>
    <property type="match status" value="1"/>
</dbReference>
<dbReference type="Proteomes" id="UP000799770">
    <property type="component" value="Unassembled WGS sequence"/>
</dbReference>
<feature type="transmembrane region" description="Helical" evidence="7">
    <location>
        <begin position="207"/>
        <end position="225"/>
    </location>
</feature>